<sequence>MLRTLLNQTSLTVAGIMSGTSLDGIDVAIVRIDGCGVDAKVRLLHFESFPYEDEVREKLKQLCSIEHSNSALLCGMNFAIAERFAEAVRKTAAAAGMKVEEIDLVSTHGQTVWHIPVADETDPYLPKSTLQIGDLSVLAKRTGIPVVGDFRTADMAVGGQGAPLAPYGDFIMFRDAAKGRILQNIGGIGNCTAIPAQGTEVTAANFPTSVSIDTSNLIAFDTGPGNMIMDQVVYELSEGRLTYDADGAWAASGQVNKDLLEEMLAHPYFTQLPPKTTGRELFGKAYTAAWLNAALGRGFVHEDIVATATAFTAHSIARAYKDFIFPQCSIAEVIVSGGGARNATLMRMLQELLPDQAVLASDEMGISGDAKEAILFALLGNDWIHGVPNNLPSATGAQTSTIMGKLALP</sequence>
<gene>
    <name evidence="1" type="primary">anmK</name>
    <name evidence="2" type="ORF">P4I72_11995</name>
</gene>
<reference evidence="2 3" key="1">
    <citation type="submission" date="2023-03" db="EMBL/GenBank/DDBJ databases">
        <title>Bacillus Genome Sequencing.</title>
        <authorList>
            <person name="Dunlap C."/>
        </authorList>
    </citation>
    <scope>NUCLEOTIDE SEQUENCE [LARGE SCALE GENOMIC DNA]</scope>
    <source>
        <strain evidence="2 3">BD-533</strain>
    </source>
</reference>
<keyword evidence="1" id="KW-0119">Carbohydrate metabolism</keyword>
<accession>A0ABU6G3J0</accession>
<keyword evidence="1 2" id="KW-0418">Kinase</keyword>
<comment type="similarity">
    <text evidence="1">Belongs to the anhydro-N-acetylmuramic acid kinase family.</text>
</comment>
<dbReference type="NCBIfam" id="NF007142">
    <property type="entry name" value="PRK09585.2-1"/>
    <property type="match status" value="1"/>
</dbReference>
<dbReference type="RefSeq" id="WP_326072171.1">
    <property type="nucleotide sequence ID" value="NZ_JARLKY010000024.1"/>
</dbReference>
<dbReference type="NCBIfam" id="NF007148">
    <property type="entry name" value="PRK09585.3-2"/>
    <property type="match status" value="1"/>
</dbReference>
<dbReference type="PANTHER" id="PTHR30605:SF0">
    <property type="entry name" value="ANHYDRO-N-ACETYLMURAMIC ACID KINASE"/>
    <property type="match status" value="1"/>
</dbReference>
<dbReference type="GO" id="GO:0016301">
    <property type="term" value="F:kinase activity"/>
    <property type="evidence" value="ECO:0007669"/>
    <property type="project" value="UniProtKB-KW"/>
</dbReference>
<comment type="pathway">
    <text evidence="1">Amino-sugar metabolism; 1,6-anhydro-N-acetylmuramate degradation.</text>
</comment>
<dbReference type="Pfam" id="PF03702">
    <property type="entry name" value="AnmK"/>
    <property type="match status" value="1"/>
</dbReference>
<name>A0ABU6G3J0_9BACL</name>
<dbReference type="EC" id="2.7.1.170" evidence="1"/>
<evidence type="ECO:0000313" key="2">
    <source>
        <dbReference type="EMBL" id="MEC0227847.1"/>
    </source>
</evidence>
<dbReference type="InterPro" id="IPR005338">
    <property type="entry name" value="Anhydro_N_Ac-Mur_kinase"/>
</dbReference>
<dbReference type="EMBL" id="JARLKY010000024">
    <property type="protein sequence ID" value="MEC0227847.1"/>
    <property type="molecule type" value="Genomic_DNA"/>
</dbReference>
<keyword evidence="1" id="KW-0547">Nucleotide-binding</keyword>
<evidence type="ECO:0000313" key="3">
    <source>
        <dbReference type="Proteomes" id="UP001338137"/>
    </source>
</evidence>
<dbReference type="Gene3D" id="3.30.420.40">
    <property type="match status" value="2"/>
</dbReference>
<keyword evidence="3" id="KW-1185">Reference proteome</keyword>
<keyword evidence="1 2" id="KW-0808">Transferase</keyword>
<feature type="binding site" evidence="1">
    <location>
        <begin position="19"/>
        <end position="26"/>
    </location>
    <ligand>
        <name>ATP</name>
        <dbReference type="ChEBI" id="CHEBI:30616"/>
    </ligand>
</feature>
<dbReference type="CDD" id="cd24050">
    <property type="entry name" value="ASKHA_NBD_ANMK"/>
    <property type="match status" value="1"/>
</dbReference>
<comment type="function">
    <text evidence="1">Catalyzes the specific phosphorylation of 1,6-anhydro-N-acetylmuramic acid (anhMurNAc) with the simultaneous cleavage of the 1,6-anhydro ring, generating MurNAc-6-P. Is required for the utilization of anhMurNAc either imported from the medium or derived from its own cell wall murein, and thus plays a role in cell wall recycling.</text>
</comment>
<dbReference type="PANTHER" id="PTHR30605">
    <property type="entry name" value="ANHYDRO-N-ACETYLMURAMIC ACID KINASE"/>
    <property type="match status" value="1"/>
</dbReference>
<dbReference type="HAMAP" id="MF_01270">
    <property type="entry name" value="AnhMurNAc_kinase"/>
    <property type="match status" value="1"/>
</dbReference>
<evidence type="ECO:0000256" key="1">
    <source>
        <dbReference type="HAMAP-Rule" id="MF_01270"/>
    </source>
</evidence>
<dbReference type="Proteomes" id="UP001338137">
    <property type="component" value="Unassembled WGS sequence"/>
</dbReference>
<comment type="pathway">
    <text evidence="1">Cell wall biogenesis; peptidoglycan recycling.</text>
</comment>
<comment type="caution">
    <text evidence="2">The sequence shown here is derived from an EMBL/GenBank/DDBJ whole genome shotgun (WGS) entry which is preliminary data.</text>
</comment>
<dbReference type="SUPFAM" id="SSF53067">
    <property type="entry name" value="Actin-like ATPase domain"/>
    <property type="match status" value="1"/>
</dbReference>
<protein>
    <recommendedName>
        <fullName evidence="1">Anhydro-N-acetylmuramic acid kinase</fullName>
        <ecNumber evidence="1">2.7.1.170</ecNumber>
    </recommendedName>
    <alternativeName>
        <fullName evidence="1">AnhMurNAc kinase</fullName>
    </alternativeName>
</protein>
<proteinExistence type="inferred from homology"/>
<dbReference type="InterPro" id="IPR043129">
    <property type="entry name" value="ATPase_NBD"/>
</dbReference>
<comment type="catalytic activity">
    <reaction evidence="1">
        <text>1,6-anhydro-N-acetyl-beta-muramate + ATP + H2O = N-acetyl-D-muramate 6-phosphate + ADP + H(+)</text>
        <dbReference type="Rhea" id="RHEA:24952"/>
        <dbReference type="ChEBI" id="CHEBI:15377"/>
        <dbReference type="ChEBI" id="CHEBI:15378"/>
        <dbReference type="ChEBI" id="CHEBI:30616"/>
        <dbReference type="ChEBI" id="CHEBI:58690"/>
        <dbReference type="ChEBI" id="CHEBI:58722"/>
        <dbReference type="ChEBI" id="CHEBI:456216"/>
        <dbReference type="EC" id="2.7.1.170"/>
    </reaction>
</comment>
<keyword evidence="1" id="KW-0067">ATP-binding</keyword>
<organism evidence="2 3">
    <name type="scientific">Paenibacillus alba</name>
    <dbReference type="NCBI Taxonomy" id="1197127"/>
    <lineage>
        <taxon>Bacteria</taxon>
        <taxon>Bacillati</taxon>
        <taxon>Bacillota</taxon>
        <taxon>Bacilli</taxon>
        <taxon>Bacillales</taxon>
        <taxon>Paenibacillaceae</taxon>
        <taxon>Paenibacillus</taxon>
    </lineage>
</organism>